<evidence type="ECO:0000256" key="2">
    <source>
        <dbReference type="ARBA" id="ARBA00004696"/>
    </source>
</evidence>
<gene>
    <name evidence="9" type="primary">trpC</name>
    <name evidence="11" type="ORF">CD32_07930</name>
</gene>
<evidence type="ECO:0000256" key="7">
    <source>
        <dbReference type="ARBA" id="ARBA00023141"/>
    </source>
</evidence>
<keyword evidence="5 9" id="KW-0210">Decarboxylase</keyword>
<sequence>MTILNQILDHKKTELEKLKGQTPLFNLDKKKRPSLYDTLIHADHLQVIAEMKRASPSKGDIAAYVNPVEQASHYESAGAACISVLTETKYFKGSYEDLNAVAKAVVIPVLCKDFIIDEVQIDYAKAAGASVILLIVAALSDEELARLHTYATNHDLEVLVEVHDTEELERALAINARIIGVNNRNLKTFEVDLKQTKTVARAFNRPDVAFISESGIWNEADAALVASYGAKGILVGESLMRSNNIIAALQALQVELKAGEVR</sequence>
<evidence type="ECO:0000256" key="3">
    <source>
        <dbReference type="ARBA" id="ARBA00008737"/>
    </source>
</evidence>
<evidence type="ECO:0000256" key="9">
    <source>
        <dbReference type="HAMAP-Rule" id="MF_00134"/>
    </source>
</evidence>
<organism evidence="11 12">
    <name type="scientific">Lysinibacillus odysseyi 34hs-1 = NBRC 100172</name>
    <dbReference type="NCBI Taxonomy" id="1220589"/>
    <lineage>
        <taxon>Bacteria</taxon>
        <taxon>Bacillati</taxon>
        <taxon>Bacillota</taxon>
        <taxon>Bacilli</taxon>
        <taxon>Bacillales</taxon>
        <taxon>Bacillaceae</taxon>
        <taxon>Lysinibacillus</taxon>
    </lineage>
</organism>
<dbReference type="Pfam" id="PF00218">
    <property type="entry name" value="IGPS"/>
    <property type="match status" value="1"/>
</dbReference>
<dbReference type="STRING" id="1220589.CD32_07930"/>
<dbReference type="PANTHER" id="PTHR22854">
    <property type="entry name" value="TRYPTOPHAN BIOSYNTHESIS PROTEIN"/>
    <property type="match status" value="1"/>
</dbReference>
<dbReference type="InterPro" id="IPR045186">
    <property type="entry name" value="Indole-3-glycerol_P_synth"/>
</dbReference>
<accession>A0A0A3ILY9</accession>
<dbReference type="PANTHER" id="PTHR22854:SF2">
    <property type="entry name" value="INDOLE-3-GLYCEROL-PHOSPHATE SYNTHASE"/>
    <property type="match status" value="1"/>
</dbReference>
<comment type="catalytic activity">
    <reaction evidence="1 9">
        <text>1-(2-carboxyphenylamino)-1-deoxy-D-ribulose 5-phosphate + H(+) = (1S,2R)-1-C-(indol-3-yl)glycerol 3-phosphate + CO2 + H2O</text>
        <dbReference type="Rhea" id="RHEA:23476"/>
        <dbReference type="ChEBI" id="CHEBI:15377"/>
        <dbReference type="ChEBI" id="CHEBI:15378"/>
        <dbReference type="ChEBI" id="CHEBI:16526"/>
        <dbReference type="ChEBI" id="CHEBI:58613"/>
        <dbReference type="ChEBI" id="CHEBI:58866"/>
        <dbReference type="EC" id="4.1.1.48"/>
    </reaction>
</comment>
<evidence type="ECO:0000256" key="6">
    <source>
        <dbReference type="ARBA" id="ARBA00022822"/>
    </source>
</evidence>
<dbReference type="PROSITE" id="PS00614">
    <property type="entry name" value="IGPS"/>
    <property type="match status" value="1"/>
</dbReference>
<dbReference type="InterPro" id="IPR011060">
    <property type="entry name" value="RibuloseP-bd_barrel"/>
</dbReference>
<dbReference type="InterPro" id="IPR001468">
    <property type="entry name" value="Indole-3-GlycerolPSynthase_CS"/>
</dbReference>
<keyword evidence="4 9" id="KW-0028">Amino-acid biosynthesis</keyword>
<evidence type="ECO:0000313" key="11">
    <source>
        <dbReference type="EMBL" id="KGR85769.1"/>
    </source>
</evidence>
<dbReference type="OrthoDB" id="9804217at2"/>
<evidence type="ECO:0000256" key="4">
    <source>
        <dbReference type="ARBA" id="ARBA00022605"/>
    </source>
</evidence>
<dbReference type="AlphaFoldDB" id="A0A0A3ILY9"/>
<dbReference type="FunFam" id="3.20.20.70:FF:000024">
    <property type="entry name" value="Indole-3-glycerol phosphate synthase"/>
    <property type="match status" value="1"/>
</dbReference>
<dbReference type="eggNOG" id="COG0134">
    <property type="taxonomic scope" value="Bacteria"/>
</dbReference>
<dbReference type="GO" id="GO:0004640">
    <property type="term" value="F:phosphoribosylanthranilate isomerase activity"/>
    <property type="evidence" value="ECO:0007669"/>
    <property type="project" value="TreeGrafter"/>
</dbReference>
<comment type="pathway">
    <text evidence="2 9">Amino-acid biosynthesis; L-tryptophan biosynthesis; L-tryptophan from chorismate: step 4/5.</text>
</comment>
<dbReference type="Proteomes" id="UP000030437">
    <property type="component" value="Unassembled WGS sequence"/>
</dbReference>
<dbReference type="SUPFAM" id="SSF51366">
    <property type="entry name" value="Ribulose-phoshate binding barrel"/>
    <property type="match status" value="1"/>
</dbReference>
<protein>
    <recommendedName>
        <fullName evidence="9">Indole-3-glycerol phosphate synthase</fullName>
        <shortName evidence="9">IGPS</shortName>
        <ecNumber evidence="9">4.1.1.48</ecNumber>
    </recommendedName>
</protein>
<dbReference type="NCBIfam" id="NF001377">
    <property type="entry name" value="PRK00278.2-4"/>
    <property type="match status" value="1"/>
</dbReference>
<dbReference type="Gene3D" id="3.20.20.70">
    <property type="entry name" value="Aldolase class I"/>
    <property type="match status" value="1"/>
</dbReference>
<dbReference type="HAMAP" id="MF_00134_B">
    <property type="entry name" value="IGPS_B"/>
    <property type="match status" value="1"/>
</dbReference>
<keyword evidence="6 9" id="KW-0822">Tryptophan biosynthesis</keyword>
<dbReference type="InterPro" id="IPR013785">
    <property type="entry name" value="Aldolase_TIM"/>
</dbReference>
<dbReference type="EMBL" id="JPVP01000053">
    <property type="protein sequence ID" value="KGR85769.1"/>
    <property type="molecule type" value="Genomic_DNA"/>
</dbReference>
<dbReference type="UniPathway" id="UPA00035">
    <property type="reaction ID" value="UER00043"/>
</dbReference>
<evidence type="ECO:0000256" key="5">
    <source>
        <dbReference type="ARBA" id="ARBA00022793"/>
    </source>
</evidence>
<dbReference type="GO" id="GO:0004425">
    <property type="term" value="F:indole-3-glycerol-phosphate synthase activity"/>
    <property type="evidence" value="ECO:0007669"/>
    <property type="project" value="UniProtKB-UniRule"/>
</dbReference>
<evidence type="ECO:0000313" key="12">
    <source>
        <dbReference type="Proteomes" id="UP000030437"/>
    </source>
</evidence>
<keyword evidence="8 9" id="KW-0456">Lyase</keyword>
<dbReference type="EC" id="4.1.1.48" evidence="9"/>
<dbReference type="NCBIfam" id="NF001371">
    <property type="entry name" value="PRK00278.1-3"/>
    <property type="match status" value="1"/>
</dbReference>
<evidence type="ECO:0000256" key="8">
    <source>
        <dbReference type="ARBA" id="ARBA00023239"/>
    </source>
</evidence>
<keyword evidence="12" id="KW-1185">Reference proteome</keyword>
<evidence type="ECO:0000259" key="10">
    <source>
        <dbReference type="Pfam" id="PF00218"/>
    </source>
</evidence>
<comment type="similarity">
    <text evidence="3 9">Belongs to the TrpC family.</text>
</comment>
<name>A0A0A3ILY9_9BACI</name>
<dbReference type="InterPro" id="IPR013798">
    <property type="entry name" value="Indole-3-glycerol_P_synth_dom"/>
</dbReference>
<keyword evidence="7 9" id="KW-0057">Aromatic amino acid biosynthesis</keyword>
<evidence type="ECO:0000256" key="1">
    <source>
        <dbReference type="ARBA" id="ARBA00001633"/>
    </source>
</evidence>
<dbReference type="RefSeq" id="WP_036153208.1">
    <property type="nucleotide sequence ID" value="NZ_AVCX01000008.1"/>
</dbReference>
<reference evidence="11 12" key="1">
    <citation type="submission" date="2014-02" db="EMBL/GenBank/DDBJ databases">
        <title>Draft genome sequence of Lysinibacillus odysseyi NBRC 100172.</title>
        <authorList>
            <person name="Zhang F."/>
            <person name="Wang G."/>
            <person name="Zhang L."/>
        </authorList>
    </citation>
    <scope>NUCLEOTIDE SEQUENCE [LARGE SCALE GENOMIC DNA]</scope>
    <source>
        <strain evidence="11 12">NBRC 100172</strain>
    </source>
</reference>
<dbReference type="CDD" id="cd00331">
    <property type="entry name" value="IGPS"/>
    <property type="match status" value="1"/>
</dbReference>
<proteinExistence type="inferred from homology"/>
<feature type="domain" description="Indole-3-glycerol phosphate synthase" evidence="10">
    <location>
        <begin position="4"/>
        <end position="251"/>
    </location>
</feature>
<comment type="caution">
    <text evidence="11">The sequence shown here is derived from an EMBL/GenBank/DDBJ whole genome shotgun (WGS) entry which is preliminary data.</text>
</comment>
<dbReference type="GO" id="GO:0000162">
    <property type="term" value="P:L-tryptophan biosynthetic process"/>
    <property type="evidence" value="ECO:0007669"/>
    <property type="project" value="UniProtKB-UniRule"/>
</dbReference>